<evidence type="ECO:0000313" key="3">
    <source>
        <dbReference type="Proteomes" id="UP000092555"/>
    </source>
</evidence>
<evidence type="ECO:0000256" key="1">
    <source>
        <dbReference type="SAM" id="MobiDB-lite"/>
    </source>
</evidence>
<reference evidence="2 3" key="1">
    <citation type="submission" date="2016-05" db="EMBL/GenBank/DDBJ databases">
        <title>Comparative genomics of biotechnologically important yeasts.</title>
        <authorList>
            <consortium name="DOE Joint Genome Institute"/>
            <person name="Riley R."/>
            <person name="Haridas S."/>
            <person name="Wolfe K.H."/>
            <person name="Lopes M.R."/>
            <person name="Hittinger C.T."/>
            <person name="Goker M."/>
            <person name="Salamov A."/>
            <person name="Wisecaver J."/>
            <person name="Long T.M."/>
            <person name="Aerts A.L."/>
            <person name="Barry K."/>
            <person name="Choi C."/>
            <person name="Clum A."/>
            <person name="Coughlan A.Y."/>
            <person name="Deshpande S."/>
            <person name="Douglass A.P."/>
            <person name="Hanson S.J."/>
            <person name="Klenk H.-P."/>
            <person name="LaButti K."/>
            <person name="Lapidus A."/>
            <person name="Lindquist E."/>
            <person name="Lipzen A."/>
            <person name="Meier-kolthoff J.P."/>
            <person name="Ohm R.A."/>
            <person name="Otillar R.P."/>
            <person name="Pangilinan J."/>
            <person name="Peng Y."/>
            <person name="Rokas A."/>
            <person name="Rosa C.A."/>
            <person name="Scheuner C."/>
            <person name="Sibirny A.A."/>
            <person name="Slot J.C."/>
            <person name="Stielow J.B."/>
            <person name="Sun H."/>
            <person name="Kurtzman C.P."/>
            <person name="Blackwell M."/>
            <person name="Grigoriev I.V."/>
            <person name="Jeffries T.W."/>
        </authorList>
    </citation>
    <scope>NUCLEOTIDE SEQUENCE [LARGE SCALE GENOMIC DNA]</scope>
    <source>
        <strain evidence="2 3">NRRL YB-4993</strain>
    </source>
</reference>
<organism evidence="2 3">
    <name type="scientific">Metschnikowia bicuspidata var. bicuspidata NRRL YB-4993</name>
    <dbReference type="NCBI Taxonomy" id="869754"/>
    <lineage>
        <taxon>Eukaryota</taxon>
        <taxon>Fungi</taxon>
        <taxon>Dikarya</taxon>
        <taxon>Ascomycota</taxon>
        <taxon>Saccharomycotina</taxon>
        <taxon>Pichiomycetes</taxon>
        <taxon>Metschnikowiaceae</taxon>
        <taxon>Metschnikowia</taxon>
    </lineage>
</organism>
<proteinExistence type="predicted"/>
<dbReference type="Proteomes" id="UP000092555">
    <property type="component" value="Unassembled WGS sequence"/>
</dbReference>
<protein>
    <submittedName>
        <fullName evidence="2">Uncharacterized protein</fullName>
    </submittedName>
</protein>
<feature type="region of interest" description="Disordered" evidence="1">
    <location>
        <begin position="17"/>
        <end position="37"/>
    </location>
</feature>
<sequence>MPATRWSDMVWVPHRTPTRKLPPCTPPPRPNAGERAQGPMLHVYPARRMPHRRFFCRAKLRPDLPQSDLGQPGGKKPTSIPVASNPPSFLPCDACFLSRFLIFCSIACQVPPASHSPLNPAPPHFRNLIPFFFLLATSLPAGTNIFLIRRGLHLDFRPQALCANVGNSATGLPPPA</sequence>
<dbReference type="RefSeq" id="XP_018711389.1">
    <property type="nucleotide sequence ID" value="XM_018854655.1"/>
</dbReference>
<dbReference type="AlphaFoldDB" id="A0A1A0H9S5"/>
<feature type="region of interest" description="Disordered" evidence="1">
    <location>
        <begin position="63"/>
        <end position="82"/>
    </location>
</feature>
<dbReference type="GeneID" id="30027631"/>
<comment type="caution">
    <text evidence="2">The sequence shown here is derived from an EMBL/GenBank/DDBJ whole genome shotgun (WGS) entry which is preliminary data.</text>
</comment>
<dbReference type="EMBL" id="LXTC01000003">
    <property type="protein sequence ID" value="OBA20879.1"/>
    <property type="molecule type" value="Genomic_DNA"/>
</dbReference>
<evidence type="ECO:0000313" key="2">
    <source>
        <dbReference type="EMBL" id="OBA20879.1"/>
    </source>
</evidence>
<name>A0A1A0H9S5_9ASCO</name>
<accession>A0A1A0H9S5</accession>
<keyword evidence="3" id="KW-1185">Reference proteome</keyword>
<gene>
    <name evidence="2" type="ORF">METBIDRAFT_165330</name>
</gene>